<protein>
    <submittedName>
        <fullName evidence="1">Serine/threonine-protein kinase stn8, chloroplastic</fullName>
    </submittedName>
</protein>
<keyword evidence="1" id="KW-0808">Transferase</keyword>
<comment type="caution">
    <text evidence="1">The sequence shown here is derived from an EMBL/GenBank/DDBJ whole genome shotgun (WGS) entry which is preliminary data.</text>
</comment>
<name>A0A9Q0J5H1_9ROSI</name>
<dbReference type="PANTHER" id="PTHR46699:SF1">
    <property type="entry name" value="SERINE_THREONINE-PROTEIN KINASE STN8, CHLOROPLASTIC"/>
    <property type="match status" value="1"/>
</dbReference>
<sequence length="77" mass="8963">MKQNRHLQRAENGLFGNSRYAHVMVQGDRDLEDYMKNRSFPINLESLMFGIGRSLQGVESVKRNALIIKQIMRQIIT</sequence>
<dbReference type="OrthoDB" id="10252171at2759"/>
<organism evidence="1 2">
    <name type="scientific">Turnera subulata</name>
    <dbReference type="NCBI Taxonomy" id="218843"/>
    <lineage>
        <taxon>Eukaryota</taxon>
        <taxon>Viridiplantae</taxon>
        <taxon>Streptophyta</taxon>
        <taxon>Embryophyta</taxon>
        <taxon>Tracheophyta</taxon>
        <taxon>Spermatophyta</taxon>
        <taxon>Magnoliopsida</taxon>
        <taxon>eudicotyledons</taxon>
        <taxon>Gunneridae</taxon>
        <taxon>Pentapetalae</taxon>
        <taxon>rosids</taxon>
        <taxon>fabids</taxon>
        <taxon>Malpighiales</taxon>
        <taxon>Passifloraceae</taxon>
        <taxon>Turnera</taxon>
    </lineage>
</organism>
<keyword evidence="1" id="KW-0418">Kinase</keyword>
<evidence type="ECO:0000313" key="2">
    <source>
        <dbReference type="Proteomes" id="UP001141552"/>
    </source>
</evidence>
<proteinExistence type="predicted"/>
<gene>
    <name evidence="1" type="primary">STN8_2</name>
    <name evidence="1" type="ORF">Tsubulata_033116</name>
</gene>
<keyword evidence="2" id="KW-1185">Reference proteome</keyword>
<dbReference type="Proteomes" id="UP001141552">
    <property type="component" value="Unassembled WGS sequence"/>
</dbReference>
<reference evidence="1" key="1">
    <citation type="submission" date="2022-02" db="EMBL/GenBank/DDBJ databases">
        <authorList>
            <person name="Henning P.M."/>
            <person name="McCubbin A.G."/>
            <person name="Shore J.S."/>
        </authorList>
    </citation>
    <scope>NUCLEOTIDE SEQUENCE</scope>
    <source>
        <strain evidence="1">F60SS</strain>
        <tissue evidence="1">Leaves</tissue>
    </source>
</reference>
<accession>A0A9Q0J5H1</accession>
<dbReference type="AlphaFoldDB" id="A0A9Q0J5H1"/>
<dbReference type="EMBL" id="JAKUCV010006097">
    <property type="protein sequence ID" value="KAJ4828722.1"/>
    <property type="molecule type" value="Genomic_DNA"/>
</dbReference>
<evidence type="ECO:0000313" key="1">
    <source>
        <dbReference type="EMBL" id="KAJ4828722.1"/>
    </source>
</evidence>
<reference evidence="1" key="2">
    <citation type="journal article" date="2023" name="Plants (Basel)">
        <title>Annotation of the Turnera subulata (Passifloraceae) Draft Genome Reveals the S-Locus Evolved after the Divergence of Turneroideae from Passifloroideae in a Stepwise Manner.</title>
        <authorList>
            <person name="Henning P.M."/>
            <person name="Roalson E.H."/>
            <person name="Mir W."/>
            <person name="McCubbin A.G."/>
            <person name="Shore J.S."/>
        </authorList>
    </citation>
    <scope>NUCLEOTIDE SEQUENCE</scope>
    <source>
        <strain evidence="1">F60SS</strain>
    </source>
</reference>
<dbReference type="PANTHER" id="PTHR46699">
    <property type="entry name" value="SERINE/THREONINE-PROTEIN KINASE STN8, CHLOROPLASTIC-RELATED"/>
    <property type="match status" value="1"/>
</dbReference>
<dbReference type="GO" id="GO:0016301">
    <property type="term" value="F:kinase activity"/>
    <property type="evidence" value="ECO:0007669"/>
    <property type="project" value="UniProtKB-KW"/>
</dbReference>